<keyword evidence="1" id="KW-0614">Plasmid</keyword>
<evidence type="ECO:0000313" key="2">
    <source>
        <dbReference type="Proteomes" id="UP001060919"/>
    </source>
</evidence>
<name>A0A915YM11_9BACT</name>
<protein>
    <submittedName>
        <fullName evidence="1">TolC family protein</fullName>
    </submittedName>
</protein>
<proteinExistence type="predicted"/>
<gene>
    <name evidence="1" type="ORF">AsAng_0063770</name>
</gene>
<sequence>MRKLLILGFFFVAQIGWAQKDSLSTTNKTDSLLLLIHQLPPLEELLEAAKKKSPLIKSRNALIKIKENEAKTIKNDWLNVLALKGSVGYGNSFIDVNQNNIGIGSNINTVLFNVGVILNFSPEYWANRKHKLKILEGHVEYEKAVQEETILTIAEKITNSYLELDYYKSIYIKASAGYESNRATLQIAKKKFIEGDIDIAIYNDIVLKNIKLDLEIEGYKQNLKKAYYSLQRILAND</sequence>
<evidence type="ECO:0000313" key="1">
    <source>
        <dbReference type="EMBL" id="BDS15593.1"/>
    </source>
</evidence>
<keyword evidence="2" id="KW-1185">Reference proteome</keyword>
<dbReference type="Gene3D" id="1.20.1600.10">
    <property type="entry name" value="Outer membrane efflux proteins (OEP)"/>
    <property type="match status" value="1"/>
</dbReference>
<dbReference type="EMBL" id="AP026868">
    <property type="protein sequence ID" value="BDS15593.1"/>
    <property type="molecule type" value="Genomic_DNA"/>
</dbReference>
<dbReference type="SUPFAM" id="SSF56954">
    <property type="entry name" value="Outer membrane efflux proteins (OEP)"/>
    <property type="match status" value="1"/>
</dbReference>
<organism evidence="1 2">
    <name type="scientific">Aureispira anguillae</name>
    <dbReference type="NCBI Taxonomy" id="2864201"/>
    <lineage>
        <taxon>Bacteria</taxon>
        <taxon>Pseudomonadati</taxon>
        <taxon>Bacteroidota</taxon>
        <taxon>Saprospiria</taxon>
        <taxon>Saprospirales</taxon>
        <taxon>Saprospiraceae</taxon>
        <taxon>Aureispira</taxon>
    </lineage>
</organism>
<dbReference type="RefSeq" id="WP_264793665.1">
    <property type="nucleotide sequence ID" value="NZ_AP026868.1"/>
</dbReference>
<accession>A0A915YM11</accession>
<reference evidence="1" key="1">
    <citation type="submission" date="2022-09" db="EMBL/GenBank/DDBJ databases">
        <title>Aureispira anguillicida sp. nov., isolated from Leptocephalus of Japanese eel Anguilla japonica.</title>
        <authorList>
            <person name="Yuasa K."/>
            <person name="Mekata T."/>
            <person name="Ikunari K."/>
        </authorList>
    </citation>
    <scope>NUCLEOTIDE SEQUENCE</scope>
    <source>
        <strain evidence="1">EL160426</strain>
        <plasmid evidence="1">pAUEa</plasmid>
    </source>
</reference>
<dbReference type="GO" id="GO:0015562">
    <property type="term" value="F:efflux transmembrane transporter activity"/>
    <property type="evidence" value="ECO:0007669"/>
    <property type="project" value="InterPro"/>
</dbReference>
<dbReference type="KEGG" id="aup:AsAng_0063770"/>
<dbReference type="AlphaFoldDB" id="A0A915YM11"/>
<dbReference type="Proteomes" id="UP001060919">
    <property type="component" value="Plasmid pAUEa"/>
</dbReference>
<geneLocation type="plasmid" evidence="1 2">
    <name>pAUEa</name>
</geneLocation>